<protein>
    <submittedName>
        <fullName evidence="4">D-glucuronyl C5-epimerase family protein</fullName>
    </submittedName>
</protein>
<evidence type="ECO:0000313" key="6">
    <source>
        <dbReference type="Proteomes" id="UP001145799"/>
    </source>
</evidence>
<evidence type="ECO:0000313" key="5">
    <source>
        <dbReference type="EMBL" id="MDR7336508.1"/>
    </source>
</evidence>
<organism evidence="4 6">
    <name type="scientific">Glycomyces lechevalierae</name>
    <dbReference type="NCBI Taxonomy" id="256034"/>
    <lineage>
        <taxon>Bacteria</taxon>
        <taxon>Bacillati</taxon>
        <taxon>Actinomycetota</taxon>
        <taxon>Actinomycetes</taxon>
        <taxon>Glycomycetales</taxon>
        <taxon>Glycomycetaceae</taxon>
        <taxon>Glycomyces</taxon>
    </lineage>
</organism>
<dbReference type="EMBL" id="JAPZVQ010000020">
    <property type="protein sequence ID" value="MDA1387840.1"/>
    <property type="molecule type" value="Genomic_DNA"/>
</dbReference>
<dbReference type="Proteomes" id="UP001183604">
    <property type="component" value="Unassembled WGS sequence"/>
</dbReference>
<dbReference type="EMBL" id="JAVDYD010000001">
    <property type="protein sequence ID" value="MDR7336508.1"/>
    <property type="molecule type" value="Genomic_DNA"/>
</dbReference>
<evidence type="ECO:0000256" key="1">
    <source>
        <dbReference type="SAM" id="MobiDB-lite"/>
    </source>
</evidence>
<dbReference type="InterPro" id="IPR006311">
    <property type="entry name" value="TAT_signal"/>
</dbReference>
<name>A0A9X3SWH9_9ACTN</name>
<feature type="domain" description="D-glucuronyl C5-epimerase C-terminal" evidence="3">
    <location>
        <begin position="212"/>
        <end position="395"/>
    </location>
</feature>
<evidence type="ECO:0000313" key="7">
    <source>
        <dbReference type="Proteomes" id="UP001183604"/>
    </source>
</evidence>
<keyword evidence="7" id="KW-1185">Reference proteome</keyword>
<sequence>MTDTTQPAVNRRRFMHLAGGAAALAATGSAVAFAGSPAGTAGESLETIPLASHQPAKPAFEPLPPLPDQLAGGSVEPPTGTIPAPRSAPELFALEDAPTTLPFEFNRNGYVASADLPEELKPWRDRPMKWENVTPDNEHTYLDDAGVIQYRPSIDEPGYDQPVTQIQFGLSCVTSYRTETDPARKELYLTRAKAQAGRLIETHVETRGAWYFPYPFDFTHTTHSGVSYQAPWYSGMAQGEAISLFIQLSELDGITDEERTLYLAAADGAFASLLLGDDGTPWVVNRNSAGYLWIQEYPGATPGTGDYTYNGMVFAMFGLWDYIQATGNELAAALYDGACTTIDRYFPLLRNLRWISFYCQTHRIPTSSYHQHHINLLRQLHWQTAGPRFSHMADQLTDDFPYPSVPTGSNIAFAAGTHTLYRFDTDADGDFVESKGDAELESKSVTFSRATQAPANKRRRIKDRGIYYRINAGAYTGWWVGEYYPKAYLVGEYLPNICYPGRTLTFPAATQVTCWLLGTDGRFSGSRDVSFTNASNAPFDRRSVVNGRPMYRISGGFLTGYWVWAGDITVDGR</sequence>
<evidence type="ECO:0000259" key="3">
    <source>
        <dbReference type="Pfam" id="PF06662"/>
    </source>
</evidence>
<evidence type="ECO:0000256" key="2">
    <source>
        <dbReference type="SAM" id="SignalP"/>
    </source>
</evidence>
<feature type="chain" id="PRO_5040825003" evidence="2">
    <location>
        <begin position="35"/>
        <end position="573"/>
    </location>
</feature>
<comment type="caution">
    <text evidence="4">The sequence shown here is derived from an EMBL/GenBank/DDBJ whole genome shotgun (WGS) entry which is preliminary data.</text>
</comment>
<dbReference type="AlphaFoldDB" id="A0A9X3SWH9"/>
<dbReference type="PROSITE" id="PS51318">
    <property type="entry name" value="TAT"/>
    <property type="match status" value="1"/>
</dbReference>
<dbReference type="Proteomes" id="UP001145799">
    <property type="component" value="Unassembled WGS sequence"/>
</dbReference>
<evidence type="ECO:0000313" key="4">
    <source>
        <dbReference type="EMBL" id="MDA1387840.1"/>
    </source>
</evidence>
<keyword evidence="2" id="KW-0732">Signal</keyword>
<reference evidence="4" key="1">
    <citation type="submission" date="2022-12" db="EMBL/GenBank/DDBJ databases">
        <title>Gycomyces niveus sp.nov., a novel actinomycete isolated from soil in Shouguang.</title>
        <authorList>
            <person name="Yang X."/>
        </authorList>
    </citation>
    <scope>NUCLEOTIDE SEQUENCE</scope>
    <source>
        <strain evidence="4">DSM 44724</strain>
    </source>
</reference>
<accession>A0A9X3SWH9</accession>
<feature type="signal peptide" evidence="2">
    <location>
        <begin position="1"/>
        <end position="34"/>
    </location>
</feature>
<dbReference type="RefSeq" id="WP_270124334.1">
    <property type="nucleotide sequence ID" value="NZ_BAAAOM010000002.1"/>
</dbReference>
<dbReference type="Pfam" id="PF06662">
    <property type="entry name" value="C5-epim_C"/>
    <property type="match status" value="1"/>
</dbReference>
<reference evidence="5 7" key="2">
    <citation type="submission" date="2023-07" db="EMBL/GenBank/DDBJ databases">
        <title>Sequencing the genomes of 1000 actinobacteria strains.</title>
        <authorList>
            <person name="Klenk H.-P."/>
        </authorList>
    </citation>
    <scope>NUCLEOTIDE SEQUENCE [LARGE SCALE GENOMIC DNA]</scope>
    <source>
        <strain evidence="5 7">DSM 44724</strain>
    </source>
</reference>
<proteinExistence type="predicted"/>
<gene>
    <name evidence="5" type="ORF">J2S69_000227</name>
    <name evidence="4" type="ORF">O2L01_22800</name>
</gene>
<feature type="region of interest" description="Disordered" evidence="1">
    <location>
        <begin position="55"/>
        <end position="83"/>
    </location>
</feature>
<dbReference type="InterPro" id="IPR010598">
    <property type="entry name" value="C5-epim_C"/>
</dbReference>